<evidence type="ECO:0000313" key="1">
    <source>
        <dbReference type="EnsemblPlants" id="AET5Gv21156900.1"/>
    </source>
</evidence>
<reference evidence="2" key="2">
    <citation type="journal article" date="2017" name="Nat. Plants">
        <title>The Aegilops tauschii genome reveals multiple impacts of transposons.</title>
        <authorList>
            <person name="Zhao G."/>
            <person name="Zou C."/>
            <person name="Li K."/>
            <person name="Wang K."/>
            <person name="Li T."/>
            <person name="Gao L."/>
            <person name="Zhang X."/>
            <person name="Wang H."/>
            <person name="Yang Z."/>
            <person name="Liu X."/>
            <person name="Jiang W."/>
            <person name="Mao L."/>
            <person name="Kong X."/>
            <person name="Jiao Y."/>
            <person name="Jia J."/>
        </authorList>
    </citation>
    <scope>NUCLEOTIDE SEQUENCE [LARGE SCALE GENOMIC DNA]</scope>
    <source>
        <strain evidence="2">cv. AL8/78</strain>
    </source>
</reference>
<accession>A0A453MEL5</accession>
<reference evidence="1" key="4">
    <citation type="submission" date="2019-03" db="UniProtKB">
        <authorList>
            <consortium name="EnsemblPlants"/>
        </authorList>
    </citation>
    <scope>IDENTIFICATION</scope>
</reference>
<dbReference type="Proteomes" id="UP000015105">
    <property type="component" value="Chromosome 5D"/>
</dbReference>
<reference evidence="1" key="5">
    <citation type="journal article" date="2021" name="G3 (Bethesda)">
        <title>Aegilops tauschii genome assembly Aet v5.0 features greater sequence contiguity and improved annotation.</title>
        <authorList>
            <person name="Wang L."/>
            <person name="Zhu T."/>
            <person name="Rodriguez J.C."/>
            <person name="Deal K.R."/>
            <person name="Dubcovsky J."/>
            <person name="McGuire P.E."/>
            <person name="Lux T."/>
            <person name="Spannagl M."/>
            <person name="Mayer K.F.X."/>
            <person name="Baldrich P."/>
            <person name="Meyers B.C."/>
            <person name="Huo N."/>
            <person name="Gu Y.Q."/>
            <person name="Zhou H."/>
            <person name="Devos K.M."/>
            <person name="Bennetzen J.L."/>
            <person name="Unver T."/>
            <person name="Budak H."/>
            <person name="Gulick P.J."/>
            <person name="Galiba G."/>
            <person name="Kalapos B."/>
            <person name="Nelson D.R."/>
            <person name="Li P."/>
            <person name="You F.M."/>
            <person name="Luo M.C."/>
            <person name="Dvorak J."/>
        </authorList>
    </citation>
    <scope>NUCLEOTIDE SEQUENCE [LARGE SCALE GENOMIC DNA]</scope>
    <source>
        <strain evidence="1">cv. AL8/78</strain>
    </source>
</reference>
<proteinExistence type="predicted"/>
<evidence type="ECO:0000313" key="2">
    <source>
        <dbReference type="Proteomes" id="UP000015105"/>
    </source>
</evidence>
<sequence length="92" mass="10266">RRAGDLGYVSFEDMVLFEAFREGNVRSSEAGAVTTASRMYTRVAHRRYRRRSPGPLGTRRGGAMHRFVKKFVCPCLAFVARAFGCMPGVPAH</sequence>
<dbReference type="AlphaFoldDB" id="A0A453MEL5"/>
<organism evidence="1 2">
    <name type="scientific">Aegilops tauschii subsp. strangulata</name>
    <name type="common">Goatgrass</name>
    <dbReference type="NCBI Taxonomy" id="200361"/>
    <lineage>
        <taxon>Eukaryota</taxon>
        <taxon>Viridiplantae</taxon>
        <taxon>Streptophyta</taxon>
        <taxon>Embryophyta</taxon>
        <taxon>Tracheophyta</taxon>
        <taxon>Spermatophyta</taxon>
        <taxon>Magnoliopsida</taxon>
        <taxon>Liliopsida</taxon>
        <taxon>Poales</taxon>
        <taxon>Poaceae</taxon>
        <taxon>BOP clade</taxon>
        <taxon>Pooideae</taxon>
        <taxon>Triticodae</taxon>
        <taxon>Triticeae</taxon>
        <taxon>Triticinae</taxon>
        <taxon>Aegilops</taxon>
    </lineage>
</organism>
<protein>
    <submittedName>
        <fullName evidence="1">Uncharacterized protein</fullName>
    </submittedName>
</protein>
<name>A0A453MEL5_AEGTS</name>
<dbReference type="Gramene" id="AET5Gv21156900.1">
    <property type="protein sequence ID" value="AET5Gv21156900.1"/>
    <property type="gene ID" value="AET5Gv21156900"/>
</dbReference>
<dbReference type="EnsemblPlants" id="AET5Gv21156900.1">
    <property type="protein sequence ID" value="AET5Gv21156900.1"/>
    <property type="gene ID" value="AET5Gv21156900"/>
</dbReference>
<reference evidence="2" key="1">
    <citation type="journal article" date="2014" name="Science">
        <title>Ancient hybridizations among the ancestral genomes of bread wheat.</title>
        <authorList>
            <consortium name="International Wheat Genome Sequencing Consortium,"/>
            <person name="Marcussen T."/>
            <person name="Sandve S.R."/>
            <person name="Heier L."/>
            <person name="Spannagl M."/>
            <person name="Pfeifer M."/>
            <person name="Jakobsen K.S."/>
            <person name="Wulff B.B."/>
            <person name="Steuernagel B."/>
            <person name="Mayer K.F."/>
            <person name="Olsen O.A."/>
        </authorList>
    </citation>
    <scope>NUCLEOTIDE SEQUENCE [LARGE SCALE GENOMIC DNA]</scope>
    <source>
        <strain evidence="2">cv. AL8/78</strain>
    </source>
</reference>
<reference evidence="1" key="3">
    <citation type="journal article" date="2017" name="Nature">
        <title>Genome sequence of the progenitor of the wheat D genome Aegilops tauschii.</title>
        <authorList>
            <person name="Luo M.C."/>
            <person name="Gu Y.Q."/>
            <person name="Puiu D."/>
            <person name="Wang H."/>
            <person name="Twardziok S.O."/>
            <person name="Deal K.R."/>
            <person name="Huo N."/>
            <person name="Zhu T."/>
            <person name="Wang L."/>
            <person name="Wang Y."/>
            <person name="McGuire P.E."/>
            <person name="Liu S."/>
            <person name="Long H."/>
            <person name="Ramasamy R.K."/>
            <person name="Rodriguez J.C."/>
            <person name="Van S.L."/>
            <person name="Yuan L."/>
            <person name="Wang Z."/>
            <person name="Xia Z."/>
            <person name="Xiao L."/>
            <person name="Anderson O.D."/>
            <person name="Ouyang S."/>
            <person name="Liang Y."/>
            <person name="Zimin A.V."/>
            <person name="Pertea G."/>
            <person name="Qi P."/>
            <person name="Bennetzen J.L."/>
            <person name="Dai X."/>
            <person name="Dawson M.W."/>
            <person name="Muller H.G."/>
            <person name="Kugler K."/>
            <person name="Rivarola-Duarte L."/>
            <person name="Spannagl M."/>
            <person name="Mayer K.F.X."/>
            <person name="Lu F.H."/>
            <person name="Bevan M.W."/>
            <person name="Leroy P."/>
            <person name="Li P."/>
            <person name="You F.M."/>
            <person name="Sun Q."/>
            <person name="Liu Z."/>
            <person name="Lyons E."/>
            <person name="Wicker T."/>
            <person name="Salzberg S.L."/>
            <person name="Devos K.M."/>
            <person name="Dvorak J."/>
        </authorList>
    </citation>
    <scope>NUCLEOTIDE SEQUENCE [LARGE SCALE GENOMIC DNA]</scope>
    <source>
        <strain evidence="1">cv. AL8/78</strain>
    </source>
</reference>
<keyword evidence="2" id="KW-1185">Reference proteome</keyword>